<dbReference type="Proteomes" id="UP001177260">
    <property type="component" value="Unassembled WGS sequence"/>
</dbReference>
<keyword evidence="1" id="KW-0067">ATP-binding</keyword>
<evidence type="ECO:0000313" key="1">
    <source>
        <dbReference type="EMBL" id="KAK1147143.1"/>
    </source>
</evidence>
<name>A0ACC3B9G9_9EURO</name>
<protein>
    <submittedName>
        <fullName evidence="1">ATP-binding cassette transporter snq2</fullName>
    </submittedName>
</protein>
<gene>
    <name evidence="1" type="primary">SNQ2_1</name>
    <name evidence="1" type="ORF">N8T08_001882</name>
</gene>
<evidence type="ECO:0000313" key="2">
    <source>
        <dbReference type="Proteomes" id="UP001177260"/>
    </source>
</evidence>
<proteinExistence type="predicted"/>
<keyword evidence="2" id="KW-1185">Reference proteome</keyword>
<comment type="caution">
    <text evidence="1">The sequence shown here is derived from an EMBL/GenBank/DDBJ whole genome shotgun (WGS) entry which is preliminary data.</text>
</comment>
<dbReference type="EMBL" id="JAOPJF010000013">
    <property type="protein sequence ID" value="KAK1147143.1"/>
    <property type="molecule type" value="Genomic_DNA"/>
</dbReference>
<accession>A0ACC3B9G9</accession>
<keyword evidence="1" id="KW-0547">Nucleotide-binding</keyword>
<reference evidence="1 2" key="1">
    <citation type="journal article" date="2023" name="ACS Omega">
        <title>Identification of the Neoaspergillic Acid Biosynthesis Gene Cluster by Establishing an In Vitro CRISPR-Ribonucleoprotein Genetic System in Aspergillus melleus.</title>
        <authorList>
            <person name="Yuan B."/>
            <person name="Grau M.F."/>
            <person name="Murata R.M."/>
            <person name="Torok T."/>
            <person name="Venkateswaran K."/>
            <person name="Stajich J.E."/>
            <person name="Wang C.C.C."/>
        </authorList>
    </citation>
    <scope>NUCLEOTIDE SEQUENCE [LARGE SCALE GENOMIC DNA]</scope>
    <source>
        <strain evidence="1 2">IMV 1140</strain>
    </source>
</reference>
<sequence>MGLINPAAYAVIQTIADFPAVLIQSLVFACCYYFLIGLSKSASQYFIFVLISFVHYSAFSTMFRMLGAWAPGLNLAYLLAGCALPVACLYSGYAPPVPTMHRWGSWIRRITPTPYAMEALIGNEFYNIELHCTDSQLIPSGPGYNDIRHQACLMQGAHHASRFVDGAVYATDMYGYTRAHLRQDFGIILPMWFLYTVLGAIGLSDDK</sequence>
<organism evidence="1 2">
    <name type="scientific">Aspergillus melleus</name>
    <dbReference type="NCBI Taxonomy" id="138277"/>
    <lineage>
        <taxon>Eukaryota</taxon>
        <taxon>Fungi</taxon>
        <taxon>Dikarya</taxon>
        <taxon>Ascomycota</taxon>
        <taxon>Pezizomycotina</taxon>
        <taxon>Eurotiomycetes</taxon>
        <taxon>Eurotiomycetidae</taxon>
        <taxon>Eurotiales</taxon>
        <taxon>Aspergillaceae</taxon>
        <taxon>Aspergillus</taxon>
        <taxon>Aspergillus subgen. Circumdati</taxon>
    </lineage>
</organism>